<dbReference type="EMBL" id="BLXT01008089">
    <property type="protein sequence ID" value="GFO45927.1"/>
    <property type="molecule type" value="Genomic_DNA"/>
</dbReference>
<evidence type="ECO:0000313" key="2">
    <source>
        <dbReference type="Proteomes" id="UP000735302"/>
    </source>
</evidence>
<reference evidence="1 2" key="1">
    <citation type="journal article" date="2021" name="Elife">
        <title>Chloroplast acquisition without the gene transfer in kleptoplastic sea slugs, Plakobranchus ocellatus.</title>
        <authorList>
            <person name="Maeda T."/>
            <person name="Takahashi S."/>
            <person name="Yoshida T."/>
            <person name="Shimamura S."/>
            <person name="Takaki Y."/>
            <person name="Nagai Y."/>
            <person name="Toyoda A."/>
            <person name="Suzuki Y."/>
            <person name="Arimoto A."/>
            <person name="Ishii H."/>
            <person name="Satoh N."/>
            <person name="Nishiyama T."/>
            <person name="Hasebe M."/>
            <person name="Maruyama T."/>
            <person name="Minagawa J."/>
            <person name="Obokata J."/>
            <person name="Shigenobu S."/>
        </authorList>
    </citation>
    <scope>NUCLEOTIDE SEQUENCE [LARGE SCALE GENOMIC DNA]</scope>
</reference>
<keyword evidence="2" id="KW-1185">Reference proteome</keyword>
<accession>A0AAV4DNT0</accession>
<sequence length="100" mass="11381">MSGETAVISTVPKTHVHQAQDWTDSHLPVLKGPRSDEHILQTCPKLATLHSYKPEPIILTENFHSVKRDLTQRPEFTNLTASNVSRLRRKNVKKKLMSTL</sequence>
<protein>
    <submittedName>
        <fullName evidence="1">Uncharacterized protein</fullName>
    </submittedName>
</protein>
<evidence type="ECO:0000313" key="1">
    <source>
        <dbReference type="EMBL" id="GFO45927.1"/>
    </source>
</evidence>
<dbReference type="AlphaFoldDB" id="A0AAV4DNT0"/>
<gene>
    <name evidence="1" type="ORF">PoB_007243200</name>
</gene>
<proteinExistence type="predicted"/>
<dbReference type="Proteomes" id="UP000735302">
    <property type="component" value="Unassembled WGS sequence"/>
</dbReference>
<organism evidence="1 2">
    <name type="scientific">Plakobranchus ocellatus</name>
    <dbReference type="NCBI Taxonomy" id="259542"/>
    <lineage>
        <taxon>Eukaryota</taxon>
        <taxon>Metazoa</taxon>
        <taxon>Spiralia</taxon>
        <taxon>Lophotrochozoa</taxon>
        <taxon>Mollusca</taxon>
        <taxon>Gastropoda</taxon>
        <taxon>Heterobranchia</taxon>
        <taxon>Euthyneura</taxon>
        <taxon>Panpulmonata</taxon>
        <taxon>Sacoglossa</taxon>
        <taxon>Placobranchoidea</taxon>
        <taxon>Plakobranchidae</taxon>
        <taxon>Plakobranchus</taxon>
    </lineage>
</organism>
<comment type="caution">
    <text evidence="1">The sequence shown here is derived from an EMBL/GenBank/DDBJ whole genome shotgun (WGS) entry which is preliminary data.</text>
</comment>
<name>A0AAV4DNT0_9GAST</name>